<accession>A0A0G1X015</accession>
<dbReference type="InterPro" id="IPR012338">
    <property type="entry name" value="Beta-lactam/transpept-like"/>
</dbReference>
<gene>
    <name evidence="12" type="ORF">UY17_C0009G0002</name>
</gene>
<dbReference type="Proteomes" id="UP000034772">
    <property type="component" value="Unassembled WGS sequence"/>
</dbReference>
<keyword evidence="6" id="KW-0573">Peptidoglycan synthesis</keyword>
<evidence type="ECO:0000259" key="11">
    <source>
        <dbReference type="Pfam" id="PF03717"/>
    </source>
</evidence>
<dbReference type="PATRIC" id="fig|1618373.3.peg.98"/>
<dbReference type="InterPro" id="IPR036138">
    <property type="entry name" value="PBP_dimer_sf"/>
</dbReference>
<reference evidence="12 13" key="1">
    <citation type="journal article" date="2015" name="Nature">
        <title>rRNA introns, odd ribosomes, and small enigmatic genomes across a large radiation of phyla.</title>
        <authorList>
            <person name="Brown C.T."/>
            <person name="Hug L.A."/>
            <person name="Thomas B.C."/>
            <person name="Sharon I."/>
            <person name="Castelle C.J."/>
            <person name="Singh A."/>
            <person name="Wilkins M.J."/>
            <person name="Williams K.H."/>
            <person name="Banfield J.F."/>
        </authorList>
    </citation>
    <scope>NUCLEOTIDE SEQUENCE [LARGE SCALE GENOMIC DNA]</scope>
</reference>
<dbReference type="InterPro" id="IPR005311">
    <property type="entry name" value="PBP_dimer"/>
</dbReference>
<evidence type="ECO:0000256" key="2">
    <source>
        <dbReference type="ARBA" id="ARBA00004236"/>
    </source>
</evidence>
<proteinExistence type="predicted"/>
<dbReference type="Gene3D" id="3.40.710.10">
    <property type="entry name" value="DD-peptidase/beta-lactamase superfamily"/>
    <property type="match status" value="1"/>
</dbReference>
<keyword evidence="3" id="KW-1003">Cell membrane</keyword>
<dbReference type="GO" id="GO:0071972">
    <property type="term" value="F:peptidoglycan L,D-transpeptidase activity"/>
    <property type="evidence" value="ECO:0007669"/>
    <property type="project" value="TreeGrafter"/>
</dbReference>
<keyword evidence="9" id="KW-0961">Cell wall biogenesis/degradation</keyword>
<dbReference type="SUPFAM" id="SSF56519">
    <property type="entry name" value="Penicillin binding protein dimerisation domain"/>
    <property type="match status" value="1"/>
</dbReference>
<comment type="caution">
    <text evidence="12">The sequence shown here is derived from an EMBL/GenBank/DDBJ whole genome shotgun (WGS) entry which is preliminary data.</text>
</comment>
<evidence type="ECO:0000256" key="8">
    <source>
        <dbReference type="ARBA" id="ARBA00023136"/>
    </source>
</evidence>
<evidence type="ECO:0000256" key="3">
    <source>
        <dbReference type="ARBA" id="ARBA00022475"/>
    </source>
</evidence>
<feature type="domain" description="Penicillin-binding protein dimerisation" evidence="11">
    <location>
        <begin position="68"/>
        <end position="126"/>
    </location>
</feature>
<evidence type="ECO:0000256" key="5">
    <source>
        <dbReference type="ARBA" id="ARBA00022960"/>
    </source>
</evidence>
<evidence type="ECO:0000256" key="1">
    <source>
        <dbReference type="ARBA" id="ARBA00004167"/>
    </source>
</evidence>
<protein>
    <submittedName>
        <fullName evidence="12">Penicillin-binding protein 2</fullName>
    </submittedName>
</protein>
<dbReference type="PANTHER" id="PTHR30627:SF2">
    <property type="entry name" value="PEPTIDOGLYCAN D,D-TRANSPEPTIDASE MRDA"/>
    <property type="match status" value="1"/>
</dbReference>
<evidence type="ECO:0000256" key="9">
    <source>
        <dbReference type="ARBA" id="ARBA00023316"/>
    </source>
</evidence>
<dbReference type="GO" id="GO:0071555">
    <property type="term" value="P:cell wall organization"/>
    <property type="evidence" value="ECO:0007669"/>
    <property type="project" value="UniProtKB-KW"/>
</dbReference>
<keyword evidence="4" id="KW-0812">Transmembrane</keyword>
<dbReference type="GO" id="GO:0005886">
    <property type="term" value="C:plasma membrane"/>
    <property type="evidence" value="ECO:0007669"/>
    <property type="project" value="UniProtKB-SubCell"/>
</dbReference>
<dbReference type="EMBL" id="LCOZ01000009">
    <property type="protein sequence ID" value="KKU87785.1"/>
    <property type="molecule type" value="Genomic_DNA"/>
</dbReference>
<dbReference type="InterPro" id="IPR001460">
    <property type="entry name" value="PCN-bd_Tpept"/>
</dbReference>
<evidence type="ECO:0000313" key="12">
    <source>
        <dbReference type="EMBL" id="KKU87785.1"/>
    </source>
</evidence>
<dbReference type="Pfam" id="PF03717">
    <property type="entry name" value="PBP_dimer"/>
    <property type="match status" value="1"/>
</dbReference>
<evidence type="ECO:0000256" key="4">
    <source>
        <dbReference type="ARBA" id="ARBA00022692"/>
    </source>
</evidence>
<keyword evidence="8" id="KW-0472">Membrane</keyword>
<name>A0A0G1X015_9BACT</name>
<comment type="subcellular location">
    <subcellularLocation>
        <location evidence="2">Cell membrane</location>
    </subcellularLocation>
    <subcellularLocation>
        <location evidence="1">Membrane</location>
        <topology evidence="1">Single-pass membrane protein</topology>
    </subcellularLocation>
</comment>
<dbReference type="GO" id="GO:0008360">
    <property type="term" value="P:regulation of cell shape"/>
    <property type="evidence" value="ECO:0007669"/>
    <property type="project" value="UniProtKB-KW"/>
</dbReference>
<evidence type="ECO:0000256" key="6">
    <source>
        <dbReference type="ARBA" id="ARBA00022984"/>
    </source>
</evidence>
<evidence type="ECO:0000313" key="13">
    <source>
        <dbReference type="Proteomes" id="UP000034772"/>
    </source>
</evidence>
<keyword evidence="5" id="KW-0133">Cell shape</keyword>
<keyword evidence="7" id="KW-1133">Transmembrane helix</keyword>
<evidence type="ECO:0000259" key="10">
    <source>
        <dbReference type="Pfam" id="PF00905"/>
    </source>
</evidence>
<dbReference type="PANTHER" id="PTHR30627">
    <property type="entry name" value="PEPTIDOGLYCAN D,D-TRANSPEPTIDASE"/>
    <property type="match status" value="1"/>
</dbReference>
<dbReference type="GO" id="GO:0009252">
    <property type="term" value="P:peptidoglycan biosynthetic process"/>
    <property type="evidence" value="ECO:0007669"/>
    <property type="project" value="UniProtKB-KW"/>
</dbReference>
<dbReference type="AlphaFoldDB" id="A0A0G1X015"/>
<dbReference type="Gene3D" id="3.90.1310.10">
    <property type="entry name" value="Penicillin-binding protein 2a (Domain 2)"/>
    <property type="match status" value="1"/>
</dbReference>
<feature type="domain" description="Penicillin-binding protein transpeptidase" evidence="10">
    <location>
        <begin position="158"/>
        <end position="473"/>
    </location>
</feature>
<dbReference type="InterPro" id="IPR050515">
    <property type="entry name" value="Beta-lactam/transpept"/>
</dbReference>
<dbReference type="GO" id="GO:0008658">
    <property type="term" value="F:penicillin binding"/>
    <property type="evidence" value="ECO:0007669"/>
    <property type="project" value="InterPro"/>
</dbReference>
<dbReference type="Pfam" id="PF00905">
    <property type="entry name" value="Transpeptidase"/>
    <property type="match status" value="1"/>
</dbReference>
<sequence length="480" mass="52025">MRLVIFEWLVTLSLFGLLARLVAVQVIDHDYYQTLARENRIKLIKIPADRGVIYDRLGKPLDRNAPEGRDYLLAEAGSNVLGYTGEGDQEIEGRDGLEKFYDERLKGEAGGILVETDTNGKVIREIGRSEPQPGENLTTTLDAGLQQKAYELLSGRKGALIASDPQSGEILALVSSPGFKPGAIEKYLNDPDLPLFNRAISGAYPPGSTFKLVTATAALEENKINAATQIEDTGVINIGPYSYSNWYFTQYGRTEGSINIVAAIKRSNDIFFYRLGEALGIRALADWAKWFGLGNQTGIDLPGEAAGAMPDPEWKQAVRKENWFLGDTLIAAIGQGDILMTPLQVNQMTGVIASAGQWCRPHLVSAKGGSASGRDYCRQLDINPETIKLITEGMVQVTQAGGTAWPFFNFSVSVAGKTGTAEYGDKTSAKGGLTHAWFTAFAPADNPNIVVTVLLEGAGEGSYEAAPVAKDLLSYWFSRQ</sequence>
<dbReference type="SUPFAM" id="SSF56601">
    <property type="entry name" value="beta-lactamase/transpeptidase-like"/>
    <property type="match status" value="1"/>
</dbReference>
<evidence type="ECO:0000256" key="7">
    <source>
        <dbReference type="ARBA" id="ARBA00022989"/>
    </source>
</evidence>
<organism evidence="12 13">
    <name type="scientific">Candidatus Beckwithbacteria bacterium GW2011_GWC2_47_9</name>
    <dbReference type="NCBI Taxonomy" id="1618373"/>
    <lineage>
        <taxon>Bacteria</taxon>
        <taxon>Candidatus Beckwithiibacteriota</taxon>
    </lineage>
</organism>